<dbReference type="Proteomes" id="UP000005627">
    <property type="component" value="Chromosome 4"/>
</dbReference>
<dbReference type="InterPro" id="IPR001810">
    <property type="entry name" value="F-box_dom"/>
</dbReference>
<evidence type="ECO:0000313" key="4">
    <source>
        <dbReference type="Proteomes" id="UP000005627"/>
    </source>
</evidence>
<dbReference type="FunCoup" id="G8ZT15">
    <property type="interactions" value="133"/>
</dbReference>
<dbReference type="InterPro" id="IPR036047">
    <property type="entry name" value="F-box-like_dom_sf"/>
</dbReference>
<evidence type="ECO:0000259" key="2">
    <source>
        <dbReference type="PROSITE" id="PS50181"/>
    </source>
</evidence>
<dbReference type="GeneID" id="11502194"/>
<feature type="domain" description="F-box" evidence="2">
    <location>
        <begin position="9"/>
        <end position="58"/>
    </location>
</feature>
<name>G8ZT15_TORDE</name>
<dbReference type="InterPro" id="IPR000408">
    <property type="entry name" value="Reg_chr_condens"/>
</dbReference>
<dbReference type="PANTHER" id="PTHR45982">
    <property type="entry name" value="REGULATOR OF CHROMOSOME CONDENSATION"/>
    <property type="match status" value="1"/>
</dbReference>
<evidence type="ECO:0000256" key="1">
    <source>
        <dbReference type="PROSITE-ProRule" id="PRU00235"/>
    </source>
</evidence>
<dbReference type="GO" id="GO:0005737">
    <property type="term" value="C:cytoplasm"/>
    <property type="evidence" value="ECO:0007669"/>
    <property type="project" value="TreeGrafter"/>
</dbReference>
<sequence>MSEAESNTTNAYDNVPPDIVQTALPFLSLEDIKNLSHTNKYFHKLLNYESSETLWHDLFHKAYGRPYSNDEPFQTKDSGELRTCGEVIMLQDFSSLSWQERFKVRTEQVKLYTWGCLKHGRLGYTANSNSHLSSNNLNSVGMRIKYGVNSPTMVPWFEESNSTDESAIVQVSSGGFAFQILTRSGKLYTTGSSFSGGHNGPGPKEGEHDYNPFREAVHDLETSFSRYRSIGITPGTFGVIPYGGTMHHGPTPTVGPHPNIYQDLEDMEKNAAQTIPGNSYIRRVFTRNCFDIFISDSHSFKVDKEKLDSIKFVAVSSGRSHFLALDENNNLYSWDSPDSDYGVRLSFKGLPSIDTNPIWKIGSGWDLNCIYVYKVGLIVWNKRDALKKGELASDVHYTIIPNTSDISGPGRVVDFACCQGDCVFFITNDRKILWVYSNGIVQQLRIPVEGEYVKVTVCFTILALFTNEKCYTIKIKNSKLDMSSLTELQLEESEDRIISLATGDYHTVALTSKGQIYTWGLESQLCGCLGLGSPESVIEEEHHGRWDSIRNMRVEQPTKVKLNDEYTCVAVCAGGWQSGALIMKR</sequence>
<dbReference type="PROSITE" id="PS00626">
    <property type="entry name" value="RCC1_2"/>
    <property type="match status" value="1"/>
</dbReference>
<dbReference type="GO" id="GO:0004842">
    <property type="term" value="F:ubiquitin-protein transferase activity"/>
    <property type="evidence" value="ECO:0007669"/>
    <property type="project" value="EnsemblFungi"/>
</dbReference>
<organism evidence="3 4">
    <name type="scientific">Torulaspora delbrueckii</name>
    <name type="common">Yeast</name>
    <name type="synonym">Candida colliculosa</name>
    <dbReference type="NCBI Taxonomy" id="4950"/>
    <lineage>
        <taxon>Eukaryota</taxon>
        <taxon>Fungi</taxon>
        <taxon>Dikarya</taxon>
        <taxon>Ascomycota</taxon>
        <taxon>Saccharomycotina</taxon>
        <taxon>Saccharomycetes</taxon>
        <taxon>Saccharomycetales</taxon>
        <taxon>Saccharomycetaceae</taxon>
        <taxon>Torulaspora</taxon>
    </lineage>
</organism>
<evidence type="ECO:0000313" key="3">
    <source>
        <dbReference type="EMBL" id="CCE91759.1"/>
    </source>
</evidence>
<accession>G8ZT15</accession>
<dbReference type="PROSITE" id="PS50012">
    <property type="entry name" value="RCC1_3"/>
    <property type="match status" value="2"/>
</dbReference>
<dbReference type="InterPro" id="IPR051553">
    <property type="entry name" value="Ran_GTPase-activating"/>
</dbReference>
<dbReference type="eggNOG" id="ENOG502QUVE">
    <property type="taxonomic scope" value="Eukaryota"/>
</dbReference>
<dbReference type="SUPFAM" id="SSF50985">
    <property type="entry name" value="RCC1/BLIP-II"/>
    <property type="match status" value="1"/>
</dbReference>
<dbReference type="STRING" id="1076872.G8ZT15"/>
<feature type="repeat" description="RCC1" evidence="1">
    <location>
        <begin position="109"/>
        <end position="184"/>
    </location>
</feature>
<dbReference type="KEGG" id="tdl:TDEL_0D01750"/>
<dbReference type="RefSeq" id="XP_003680970.1">
    <property type="nucleotide sequence ID" value="XM_003680922.1"/>
</dbReference>
<dbReference type="OrthoDB" id="61110at2759"/>
<dbReference type="Pfam" id="PF13540">
    <property type="entry name" value="RCC1_2"/>
    <property type="match status" value="2"/>
</dbReference>
<dbReference type="PANTHER" id="PTHR45982:SF6">
    <property type="entry name" value="SCF-ASSOCIATED FACTOR 1"/>
    <property type="match status" value="1"/>
</dbReference>
<dbReference type="InParanoid" id="G8ZT15"/>
<dbReference type="GO" id="GO:0031146">
    <property type="term" value="P:SCF-dependent proteasomal ubiquitin-dependent protein catabolic process"/>
    <property type="evidence" value="ECO:0007669"/>
    <property type="project" value="EnsemblFungi"/>
</dbReference>
<dbReference type="Gene3D" id="2.130.10.30">
    <property type="entry name" value="Regulator of chromosome condensation 1/beta-lactamase-inhibitor protein II"/>
    <property type="match status" value="2"/>
</dbReference>
<feature type="repeat" description="RCC1" evidence="1">
    <location>
        <begin position="514"/>
        <end position="584"/>
    </location>
</feature>
<dbReference type="GO" id="GO:0019005">
    <property type="term" value="C:SCF ubiquitin ligase complex"/>
    <property type="evidence" value="ECO:0007669"/>
    <property type="project" value="EnsemblFungi"/>
</dbReference>
<dbReference type="GO" id="GO:0005085">
    <property type="term" value="F:guanyl-nucleotide exchange factor activity"/>
    <property type="evidence" value="ECO:0007669"/>
    <property type="project" value="TreeGrafter"/>
</dbReference>
<reference evidence="3 4" key="1">
    <citation type="journal article" date="2011" name="Proc. Natl. Acad. Sci. U.S.A.">
        <title>Evolutionary erosion of yeast sex chromosomes by mating-type switching accidents.</title>
        <authorList>
            <person name="Gordon J.L."/>
            <person name="Armisen D."/>
            <person name="Proux-Wera E."/>
            <person name="Oheigeartaigh S.S."/>
            <person name="Byrne K.P."/>
            <person name="Wolfe K.H."/>
        </authorList>
    </citation>
    <scope>NUCLEOTIDE SEQUENCE [LARGE SCALE GENOMIC DNA]</scope>
    <source>
        <strain evidence="4">ATCC 10662 / CBS 1146 / NBRC 0425 / NCYC 2629 / NRRL Y-866</strain>
    </source>
</reference>
<dbReference type="PROSITE" id="PS50181">
    <property type="entry name" value="FBOX"/>
    <property type="match status" value="1"/>
</dbReference>
<dbReference type="InterPro" id="IPR009091">
    <property type="entry name" value="RCC1/BLIP-II"/>
</dbReference>
<dbReference type="AlphaFoldDB" id="G8ZT15"/>
<gene>
    <name evidence="3" type="primary">TDEL0D01750</name>
    <name evidence="3" type="ORF">TDEL_0D01750</name>
</gene>
<dbReference type="SUPFAM" id="SSF81383">
    <property type="entry name" value="F-box domain"/>
    <property type="match status" value="1"/>
</dbReference>
<protein>
    <recommendedName>
        <fullName evidence="2">F-box domain-containing protein</fullName>
    </recommendedName>
</protein>
<proteinExistence type="predicted"/>
<dbReference type="EMBL" id="HE616745">
    <property type="protein sequence ID" value="CCE91759.1"/>
    <property type="molecule type" value="Genomic_DNA"/>
</dbReference>
<keyword evidence="4" id="KW-1185">Reference proteome</keyword>
<dbReference type="HOGENOM" id="CLU_460835_0_0_1"/>